<protein>
    <submittedName>
        <fullName evidence="2">Alpha-N-acetylgalactosaminidase</fullName>
        <ecNumber evidence="2">3.2.1.49</ecNumber>
    </submittedName>
</protein>
<proteinExistence type="predicted"/>
<keyword evidence="2" id="KW-0326">Glycosidase</keyword>
<dbReference type="PANTHER" id="PTHR43377">
    <property type="entry name" value="BILIVERDIN REDUCTASE A"/>
    <property type="match status" value="1"/>
</dbReference>
<dbReference type="Pfam" id="PF01408">
    <property type="entry name" value="GFO_IDH_MocA"/>
    <property type="match status" value="1"/>
</dbReference>
<dbReference type="EC" id="3.2.1.49" evidence="2"/>
<accession>A0A1G4G6C3</accession>
<keyword evidence="2" id="KW-0378">Hydrolase</keyword>
<dbReference type="AlphaFoldDB" id="A0A1G4G6C3"/>
<dbReference type="EMBL" id="LT608328">
    <property type="protein sequence ID" value="SCM57287.1"/>
    <property type="molecule type" value="Genomic_DNA"/>
</dbReference>
<dbReference type="InterPro" id="IPR036291">
    <property type="entry name" value="NAD(P)-bd_dom_sf"/>
</dbReference>
<dbReference type="SUPFAM" id="SSF51735">
    <property type="entry name" value="NAD(P)-binding Rossmann-fold domains"/>
    <property type="match status" value="1"/>
</dbReference>
<dbReference type="KEGG" id="pmuc:ING2E5A_1268"/>
<name>A0A1G4G6C3_9BACT</name>
<dbReference type="Gene3D" id="3.40.50.720">
    <property type="entry name" value="NAD(P)-binding Rossmann-like Domain"/>
    <property type="match status" value="1"/>
</dbReference>
<dbReference type="STRING" id="1642646.ING2E5A_1268"/>
<dbReference type="GO" id="GO:0000166">
    <property type="term" value="F:nucleotide binding"/>
    <property type="evidence" value="ECO:0007669"/>
    <property type="project" value="InterPro"/>
</dbReference>
<reference evidence="2 3" key="1">
    <citation type="submission" date="2016-08" db="EMBL/GenBank/DDBJ databases">
        <authorList>
            <person name="Seilhamer J.J."/>
        </authorList>
    </citation>
    <scope>NUCLEOTIDE SEQUENCE [LARGE SCALE GENOMIC DNA]</scope>
    <source>
        <strain evidence="2">ING2-E5A</strain>
    </source>
</reference>
<keyword evidence="3" id="KW-1185">Reference proteome</keyword>
<organism evidence="2 3">
    <name type="scientific">Petrimonas mucosa</name>
    <dbReference type="NCBI Taxonomy" id="1642646"/>
    <lineage>
        <taxon>Bacteria</taxon>
        <taxon>Pseudomonadati</taxon>
        <taxon>Bacteroidota</taxon>
        <taxon>Bacteroidia</taxon>
        <taxon>Bacteroidales</taxon>
        <taxon>Dysgonomonadaceae</taxon>
        <taxon>Petrimonas</taxon>
    </lineage>
</organism>
<gene>
    <name evidence="2" type="primary">nagA3</name>
    <name evidence="2" type="ORF">ING2E5A_1268</name>
</gene>
<feature type="domain" description="Gfo/Idh/MocA-like oxidoreductase N-terminal" evidence="1">
    <location>
        <begin position="9"/>
        <end position="123"/>
    </location>
</feature>
<evidence type="ECO:0000259" key="1">
    <source>
        <dbReference type="Pfam" id="PF01408"/>
    </source>
</evidence>
<dbReference type="InterPro" id="IPR051450">
    <property type="entry name" value="Gfo/Idh/MocA_Oxidoreductases"/>
</dbReference>
<sequence length="379" mass="42989">MSHILKNKIRIGIVGAQFGAGFQFHIHPNSVVQAVSDLSAYGRMHLQKVYNCHRAYESLEELLKDKEIDAVFIATPPHMHANHVIKALKAGKHVLSAVPLALKLEDCIEVLSMVEKTGLKYMLAETSFYRQITITARKFYNQKLFGKIFSTTAEYSHPGMEEFFFENGKPTWRHGLPPMYYPTHCISFLTGVTGERLVSVSCLGWGDDSVKLKNNSYNNPFWNEKALFRTNNDTNLTVTINWKGALKNVETACWEGDKMSLYFEDSENKMTIIKNSNEIGLDDGGFKNYKNIVEKQDQILWWKTEMLPENLRMDSGHGGSHCFITHEFIDSILNDREPKIDIYEALACTVPGIIAHESAIKGGETLKIPLFNEKNVSSE</sequence>
<dbReference type="InterPro" id="IPR000683">
    <property type="entry name" value="Gfo/Idh/MocA-like_OxRdtase_N"/>
</dbReference>
<evidence type="ECO:0000313" key="2">
    <source>
        <dbReference type="EMBL" id="SCM57287.1"/>
    </source>
</evidence>
<dbReference type="Proteomes" id="UP000178485">
    <property type="component" value="Chromosome i"/>
</dbReference>
<dbReference type="GO" id="GO:0008456">
    <property type="term" value="F:alpha-N-acetylgalactosaminidase activity"/>
    <property type="evidence" value="ECO:0007669"/>
    <property type="project" value="UniProtKB-EC"/>
</dbReference>
<evidence type="ECO:0000313" key="3">
    <source>
        <dbReference type="Proteomes" id="UP000178485"/>
    </source>
</evidence>
<dbReference type="PANTHER" id="PTHR43377:SF1">
    <property type="entry name" value="BILIVERDIN REDUCTASE A"/>
    <property type="match status" value="1"/>
</dbReference>
<dbReference type="Gene3D" id="3.30.360.10">
    <property type="entry name" value="Dihydrodipicolinate Reductase, domain 2"/>
    <property type="match status" value="1"/>
</dbReference>